<gene>
    <name evidence="1" type="ORF">MGSAQ_001878</name>
</gene>
<accession>A0A1B6NT13</accession>
<dbReference type="EMBL" id="AYSL01001032">
    <property type="protein sequence ID" value="KTF06630.1"/>
    <property type="molecule type" value="Genomic_DNA"/>
</dbReference>
<comment type="caution">
    <text evidence="1">The sequence shown here is derived from an EMBL/GenBank/DDBJ whole genome shotgun (WGS) entry which is preliminary data.</text>
</comment>
<organism evidence="1">
    <name type="scientific">marine sediment metagenome</name>
    <dbReference type="NCBI Taxonomy" id="412755"/>
    <lineage>
        <taxon>unclassified sequences</taxon>
        <taxon>metagenomes</taxon>
        <taxon>ecological metagenomes</taxon>
    </lineage>
</organism>
<feature type="non-terminal residue" evidence="1">
    <location>
        <position position="1"/>
    </location>
</feature>
<sequence length="27" mass="2500">SILDGGSIQAVESGLVGKSLAGIGAIS</sequence>
<proteinExistence type="predicted"/>
<evidence type="ECO:0000313" key="1">
    <source>
        <dbReference type="EMBL" id="KTF06630.1"/>
    </source>
</evidence>
<dbReference type="AlphaFoldDB" id="A0A1B6NT13"/>
<protein>
    <submittedName>
        <fullName evidence="1">Uncharacterized protein</fullName>
    </submittedName>
</protein>
<name>A0A1B6NT13_9ZZZZ</name>
<reference evidence="1" key="1">
    <citation type="submission" date="2013-11" db="EMBL/GenBank/DDBJ databases">
        <title>Microbial diversity, functional groups and degradation webs in Northern and Southern Mediterranean and Red Sea marine crude oil polluted sites.</title>
        <authorList>
            <person name="Daffonchio D."/>
            <person name="Mapelli F."/>
            <person name="Ferrer M."/>
            <person name="Richter M."/>
            <person name="Cherif A."/>
            <person name="Malkawi H.I."/>
            <person name="Yakimov M.M."/>
            <person name="Abdel-Fattah Y.R."/>
            <person name="Blaghen M."/>
            <person name="Golyshin P.N."/>
            <person name="Kalogerakis N."/>
            <person name="Boon N."/>
            <person name="Magagnini M."/>
            <person name="Fava F."/>
        </authorList>
    </citation>
    <scope>NUCLEOTIDE SEQUENCE</scope>
</reference>